<accession>A0AAF1BEX8</accession>
<protein>
    <submittedName>
        <fullName evidence="2">Uncharacterized protein</fullName>
    </submittedName>
</protein>
<gene>
    <name evidence="2" type="ORF">LOC62_01G000823</name>
</gene>
<feature type="compositionally biased region" description="Basic and acidic residues" evidence="1">
    <location>
        <begin position="32"/>
        <end position="41"/>
    </location>
</feature>
<dbReference type="RefSeq" id="XP_062623263.1">
    <property type="nucleotide sequence ID" value="XM_062767279.1"/>
</dbReference>
<reference evidence="2" key="1">
    <citation type="submission" date="2023-10" db="EMBL/GenBank/DDBJ databases">
        <authorList>
            <person name="Noh H."/>
        </authorList>
    </citation>
    <scope>NUCLEOTIDE SEQUENCE</scope>
    <source>
        <strain evidence="2">DUCC4014</strain>
    </source>
</reference>
<keyword evidence="3" id="KW-1185">Reference proteome</keyword>
<feature type="compositionally biased region" description="Low complexity" evidence="1">
    <location>
        <begin position="138"/>
        <end position="147"/>
    </location>
</feature>
<feature type="compositionally biased region" description="Pro residues" evidence="1">
    <location>
        <begin position="148"/>
        <end position="187"/>
    </location>
</feature>
<proteinExistence type="predicted"/>
<dbReference type="EMBL" id="CP086714">
    <property type="protein sequence ID" value="WOO77231.1"/>
    <property type="molecule type" value="Genomic_DNA"/>
</dbReference>
<evidence type="ECO:0000256" key="1">
    <source>
        <dbReference type="SAM" id="MobiDB-lite"/>
    </source>
</evidence>
<feature type="compositionally biased region" description="Basic and acidic residues" evidence="1">
    <location>
        <begin position="222"/>
        <end position="232"/>
    </location>
</feature>
<feature type="region of interest" description="Disordered" evidence="1">
    <location>
        <begin position="1"/>
        <end position="48"/>
    </location>
</feature>
<dbReference type="AlphaFoldDB" id="A0AAF1BEX8"/>
<dbReference type="GeneID" id="87804081"/>
<sequence>MARQGSDDSAPNFNGPESAESVATPPPAAMRLEFRPPRANEPRLSFRPTKIKDDKSFFAVCVSHDSDNYDRFPGCWDPTSPEYQPSAETAFYDAAGWAHPPPLPVLSHDDTSFIMEFVRKIYQKEDPEHPGLGHHGPRPAAAAAAPVPEAPEPSAPANPPYPAVPFPEAPMPFPPAHPQPYPFPDVPPEPEVDAAEAAAPARGPFDSPPPRAVRATTQAWIEDQRGARVPDEERSEEEKEA</sequence>
<name>A0AAF1BEX8_9TREE</name>
<evidence type="ECO:0000313" key="3">
    <source>
        <dbReference type="Proteomes" id="UP000827549"/>
    </source>
</evidence>
<dbReference type="Proteomes" id="UP000827549">
    <property type="component" value="Chromosome 1"/>
</dbReference>
<organism evidence="2 3">
    <name type="scientific">Vanrija pseudolonga</name>
    <dbReference type="NCBI Taxonomy" id="143232"/>
    <lineage>
        <taxon>Eukaryota</taxon>
        <taxon>Fungi</taxon>
        <taxon>Dikarya</taxon>
        <taxon>Basidiomycota</taxon>
        <taxon>Agaricomycotina</taxon>
        <taxon>Tremellomycetes</taxon>
        <taxon>Trichosporonales</taxon>
        <taxon>Trichosporonaceae</taxon>
        <taxon>Vanrija</taxon>
    </lineage>
</organism>
<feature type="region of interest" description="Disordered" evidence="1">
    <location>
        <begin position="124"/>
        <end position="241"/>
    </location>
</feature>
<evidence type="ECO:0000313" key="2">
    <source>
        <dbReference type="EMBL" id="WOO77231.1"/>
    </source>
</evidence>